<evidence type="ECO:0000313" key="3">
    <source>
        <dbReference type="Proteomes" id="UP000201838"/>
    </source>
</evidence>
<dbReference type="EMBL" id="FXXQ01000012">
    <property type="protein sequence ID" value="SMX25055.1"/>
    <property type="molecule type" value="Genomic_DNA"/>
</dbReference>
<dbReference type="SMART" id="SM00418">
    <property type="entry name" value="HTH_ARSR"/>
    <property type="match status" value="1"/>
</dbReference>
<sequence length="126" mass="14151">MAKYLDSRRRHPLLSHMTNNLDTFFGAMSDPTRRAVIERLVSGPAAVSELHAPHDIALPTFMRHLMVLEESGLVRSEKKGRVRTVHIEAAPLAAAESWLQKQRAMWEGRLDRLSLLAESIAKAEKG</sequence>
<dbReference type="NCBIfam" id="NF033788">
    <property type="entry name" value="HTH_metalloreg"/>
    <property type="match status" value="1"/>
</dbReference>
<dbReference type="PROSITE" id="PS50987">
    <property type="entry name" value="HTH_ARSR_2"/>
    <property type="match status" value="1"/>
</dbReference>
<dbReference type="Gene3D" id="1.10.10.10">
    <property type="entry name" value="Winged helix-like DNA-binding domain superfamily/Winged helix DNA-binding domain"/>
    <property type="match status" value="1"/>
</dbReference>
<dbReference type="AlphaFoldDB" id="A0A238J4H0"/>
<accession>A0A238J4H0</accession>
<evidence type="ECO:0000313" key="2">
    <source>
        <dbReference type="EMBL" id="SMX25055.1"/>
    </source>
</evidence>
<dbReference type="GO" id="GO:0003700">
    <property type="term" value="F:DNA-binding transcription factor activity"/>
    <property type="evidence" value="ECO:0007669"/>
    <property type="project" value="InterPro"/>
</dbReference>
<dbReference type="InterPro" id="IPR036388">
    <property type="entry name" value="WH-like_DNA-bd_sf"/>
</dbReference>
<dbReference type="InterPro" id="IPR001845">
    <property type="entry name" value="HTH_ArsR_DNA-bd_dom"/>
</dbReference>
<dbReference type="Pfam" id="PF12840">
    <property type="entry name" value="HTH_20"/>
    <property type="match status" value="1"/>
</dbReference>
<dbReference type="CDD" id="cd00090">
    <property type="entry name" value="HTH_ARSR"/>
    <property type="match status" value="1"/>
</dbReference>
<dbReference type="Proteomes" id="UP000201838">
    <property type="component" value="Unassembled WGS sequence"/>
</dbReference>
<organism evidence="2 3">
    <name type="scientific">Boseongicola aestuarii</name>
    <dbReference type="NCBI Taxonomy" id="1470561"/>
    <lineage>
        <taxon>Bacteria</taxon>
        <taxon>Pseudomonadati</taxon>
        <taxon>Pseudomonadota</taxon>
        <taxon>Alphaproteobacteria</taxon>
        <taxon>Rhodobacterales</taxon>
        <taxon>Paracoccaceae</taxon>
        <taxon>Boseongicola</taxon>
    </lineage>
</organism>
<reference evidence="2 3" key="1">
    <citation type="submission" date="2017-05" db="EMBL/GenBank/DDBJ databases">
        <authorList>
            <person name="Song R."/>
            <person name="Chenine A.L."/>
            <person name="Ruprecht R.M."/>
        </authorList>
    </citation>
    <scope>NUCLEOTIDE SEQUENCE [LARGE SCALE GENOMIC DNA]</scope>
    <source>
        <strain evidence="2 3">CECT 8489</strain>
    </source>
</reference>
<keyword evidence="3" id="KW-1185">Reference proteome</keyword>
<gene>
    <name evidence="2" type="ORF">BOA8489_03189</name>
</gene>
<dbReference type="InterPro" id="IPR011991">
    <property type="entry name" value="ArsR-like_HTH"/>
</dbReference>
<protein>
    <submittedName>
        <fullName evidence="2">HTH-type transcriptional regulator</fullName>
    </submittedName>
</protein>
<dbReference type="InterPro" id="IPR036390">
    <property type="entry name" value="WH_DNA-bd_sf"/>
</dbReference>
<dbReference type="PANTHER" id="PTHR38600">
    <property type="entry name" value="TRANSCRIPTIONAL REGULATORY PROTEIN"/>
    <property type="match status" value="1"/>
</dbReference>
<dbReference type="PRINTS" id="PR00778">
    <property type="entry name" value="HTHARSR"/>
</dbReference>
<evidence type="ECO:0000259" key="1">
    <source>
        <dbReference type="PROSITE" id="PS50987"/>
    </source>
</evidence>
<feature type="domain" description="HTH arsR-type" evidence="1">
    <location>
        <begin position="13"/>
        <end position="107"/>
    </location>
</feature>
<dbReference type="SUPFAM" id="SSF46785">
    <property type="entry name" value="Winged helix' DNA-binding domain"/>
    <property type="match status" value="1"/>
</dbReference>
<name>A0A238J4H0_9RHOB</name>
<dbReference type="PANTHER" id="PTHR38600:SF2">
    <property type="entry name" value="SLL0088 PROTEIN"/>
    <property type="match status" value="1"/>
</dbReference>
<proteinExistence type="predicted"/>